<name>A0ABU7H389_9SPHI</name>
<evidence type="ECO:0000313" key="5">
    <source>
        <dbReference type="Proteomes" id="UP001337681"/>
    </source>
</evidence>
<protein>
    <submittedName>
        <fullName evidence="4">Aldose 1-epimerase family protein</fullName>
    </submittedName>
</protein>
<keyword evidence="3" id="KW-0106">Calcium</keyword>
<dbReference type="CDD" id="cd09024">
    <property type="entry name" value="Aldose_epim_lacX"/>
    <property type="match status" value="1"/>
</dbReference>
<dbReference type="InterPro" id="IPR008183">
    <property type="entry name" value="Aldose_1/G6P_1-epimerase"/>
</dbReference>
<comment type="cofactor">
    <cofactor evidence="1">
        <name>Ca(2+)</name>
        <dbReference type="ChEBI" id="CHEBI:29108"/>
    </cofactor>
</comment>
<dbReference type="Gene3D" id="2.70.98.10">
    <property type="match status" value="1"/>
</dbReference>
<dbReference type="InterPro" id="IPR011013">
    <property type="entry name" value="Gal_mutarotase_sf_dom"/>
</dbReference>
<dbReference type="Pfam" id="PF01263">
    <property type="entry name" value="Aldose_epim"/>
    <property type="match status" value="1"/>
</dbReference>
<sequence>MMYALENDFLQVEVSGLGAELKSLKFKPDLKERMWSGDPIYWNKTSPLLFPIVGSLKQNEYKFKDKVYQLNRHGFAREMEFELVENNSTRLKFRLNSSEKTKNFYPFDFSLYVEYELNDAVLYCNYEVVNIGHDEMLFSIGAHPAFVVGNGTEASYNEYALHFNKDNKINCYKIYDGLIGEDYKEMVLKNNQLSLSYDLFYDDALVFKSLKSDLIILSNDGGQTGLKFEFKDFPYFGIWAAENANFVCLEPWCGIADSVNHNQELSEKEGINSLSPTETFERSWSVSLI</sequence>
<dbReference type="RefSeq" id="WP_330146670.1">
    <property type="nucleotide sequence ID" value="NZ_JAZDQU010000002.1"/>
</dbReference>
<dbReference type="InterPro" id="IPR037481">
    <property type="entry name" value="LacX"/>
</dbReference>
<accession>A0ABU7H389</accession>
<evidence type="ECO:0000313" key="4">
    <source>
        <dbReference type="EMBL" id="MEE1885776.1"/>
    </source>
</evidence>
<dbReference type="SUPFAM" id="SSF74650">
    <property type="entry name" value="Galactose mutarotase-like"/>
    <property type="match status" value="1"/>
</dbReference>
<keyword evidence="5" id="KW-1185">Reference proteome</keyword>
<reference evidence="4 5" key="1">
    <citation type="submission" date="2024-01" db="EMBL/GenBank/DDBJ databases">
        <title>Pedobacter sp. nov., isolated from oil-contaminated soil.</title>
        <authorList>
            <person name="Le N.T.T."/>
        </authorList>
    </citation>
    <scope>NUCLEOTIDE SEQUENCE [LARGE SCALE GENOMIC DNA]</scope>
    <source>
        <strain evidence="4 5">VNH31</strain>
    </source>
</reference>
<evidence type="ECO:0000256" key="3">
    <source>
        <dbReference type="ARBA" id="ARBA00022837"/>
    </source>
</evidence>
<comment type="subunit">
    <text evidence="2">Monomer.</text>
</comment>
<dbReference type="EMBL" id="JAZDQU010000002">
    <property type="protein sequence ID" value="MEE1885776.1"/>
    <property type="molecule type" value="Genomic_DNA"/>
</dbReference>
<dbReference type="InterPro" id="IPR014718">
    <property type="entry name" value="GH-type_carb-bd"/>
</dbReference>
<proteinExistence type="predicted"/>
<dbReference type="Proteomes" id="UP001337681">
    <property type="component" value="Unassembled WGS sequence"/>
</dbReference>
<gene>
    <name evidence="4" type="ORF">VRU49_10140</name>
</gene>
<organism evidence="4 5">
    <name type="scientific">Pedobacter flavus</name>
    <dbReference type="NCBI Taxonomy" id="3113906"/>
    <lineage>
        <taxon>Bacteria</taxon>
        <taxon>Pseudomonadati</taxon>
        <taxon>Bacteroidota</taxon>
        <taxon>Sphingobacteriia</taxon>
        <taxon>Sphingobacteriales</taxon>
        <taxon>Sphingobacteriaceae</taxon>
        <taxon>Pedobacter</taxon>
    </lineage>
</organism>
<comment type="caution">
    <text evidence="4">The sequence shown here is derived from an EMBL/GenBank/DDBJ whole genome shotgun (WGS) entry which is preliminary data.</text>
</comment>
<evidence type="ECO:0000256" key="2">
    <source>
        <dbReference type="ARBA" id="ARBA00011245"/>
    </source>
</evidence>
<evidence type="ECO:0000256" key="1">
    <source>
        <dbReference type="ARBA" id="ARBA00001913"/>
    </source>
</evidence>